<evidence type="ECO:0000313" key="6">
    <source>
        <dbReference type="Proteomes" id="UP000321571"/>
    </source>
</evidence>
<organism evidence="5 6">
    <name type="scientific">Aeromicrobium terrae</name>
    <dbReference type="NCBI Taxonomy" id="2498846"/>
    <lineage>
        <taxon>Bacteria</taxon>
        <taxon>Bacillati</taxon>
        <taxon>Actinomycetota</taxon>
        <taxon>Actinomycetes</taxon>
        <taxon>Propionibacteriales</taxon>
        <taxon>Nocardioidaceae</taxon>
        <taxon>Aeromicrobium</taxon>
    </lineage>
</organism>
<evidence type="ECO:0000313" key="5">
    <source>
        <dbReference type="EMBL" id="TXL57321.1"/>
    </source>
</evidence>
<dbReference type="Gene3D" id="2.30.30.100">
    <property type="match status" value="1"/>
</dbReference>
<name>A0A5C8NE87_9ACTN</name>
<keyword evidence="1 5" id="KW-0436">Ligase</keyword>
<dbReference type="PROSITE" id="PS51733">
    <property type="entry name" value="BPL_LPL_CATALYTIC"/>
    <property type="match status" value="1"/>
</dbReference>
<dbReference type="AlphaFoldDB" id="A0A5C8NE87"/>
<accession>A0A5C8NE87</accession>
<dbReference type="NCBIfam" id="TIGR00121">
    <property type="entry name" value="birA_ligase"/>
    <property type="match status" value="1"/>
</dbReference>
<dbReference type="CDD" id="cd16442">
    <property type="entry name" value="BPL"/>
    <property type="match status" value="1"/>
</dbReference>
<dbReference type="InterPro" id="IPR004143">
    <property type="entry name" value="BPL_LPL_catalytic"/>
</dbReference>
<dbReference type="Proteomes" id="UP000321571">
    <property type="component" value="Unassembled WGS sequence"/>
</dbReference>
<dbReference type="InterPro" id="IPR003142">
    <property type="entry name" value="BPL_C"/>
</dbReference>
<comment type="caution">
    <text evidence="5">The sequence shown here is derived from an EMBL/GenBank/DDBJ whole genome shotgun (WGS) entry which is preliminary data.</text>
</comment>
<gene>
    <name evidence="5" type="ORF">FHP06_14895</name>
</gene>
<keyword evidence="6" id="KW-1185">Reference proteome</keyword>
<dbReference type="EC" id="6.3.4.15" evidence="3"/>
<feature type="domain" description="BPL/LPL catalytic" evidence="4">
    <location>
        <begin position="20"/>
        <end position="202"/>
    </location>
</feature>
<dbReference type="PANTHER" id="PTHR12835">
    <property type="entry name" value="BIOTIN PROTEIN LIGASE"/>
    <property type="match status" value="1"/>
</dbReference>
<dbReference type="RefSeq" id="WP_147687589.1">
    <property type="nucleotide sequence ID" value="NZ_VDUX01000008.1"/>
</dbReference>
<reference evidence="5 6" key="1">
    <citation type="submission" date="2019-06" db="EMBL/GenBank/DDBJ databases">
        <title>Aeromicrobium sp. nov., isolated from a maize field.</title>
        <authorList>
            <person name="Lin S.-Y."/>
            <person name="Tsai C.-F."/>
            <person name="Young C.-C."/>
        </authorList>
    </citation>
    <scope>NUCLEOTIDE SEQUENCE [LARGE SCALE GENOMIC DNA]</scope>
    <source>
        <strain evidence="5 6">CC-CFT486</strain>
    </source>
</reference>
<dbReference type="Pfam" id="PF03099">
    <property type="entry name" value="BPL_LplA_LipB"/>
    <property type="match status" value="1"/>
</dbReference>
<keyword evidence="2" id="KW-0092">Biotin</keyword>
<dbReference type="Gene3D" id="3.30.930.10">
    <property type="entry name" value="Bira Bifunctional Protein, Domain 2"/>
    <property type="match status" value="1"/>
</dbReference>
<dbReference type="GO" id="GO:0004077">
    <property type="term" value="F:biotin--[biotin carboxyl-carrier protein] ligase activity"/>
    <property type="evidence" value="ECO:0007669"/>
    <property type="project" value="UniProtKB-EC"/>
</dbReference>
<proteinExistence type="predicted"/>
<dbReference type="InterPro" id="IPR045864">
    <property type="entry name" value="aa-tRNA-synth_II/BPL/LPL"/>
</dbReference>
<evidence type="ECO:0000259" key="4">
    <source>
        <dbReference type="PROSITE" id="PS51733"/>
    </source>
</evidence>
<dbReference type="OrthoDB" id="9807064at2"/>
<sequence>MSYRDLGRPPLDGRALRAALVGENTFWTDVVVTPTTASTNADLAEAARAGAPEGTVHTTDHQVAGRGRLDRTWESPEGSGLAVSVLLRPDDVPATRWVWLPLLTGLAVAATVEECGVECGVKWPNDVLVDERKIAGILLERVETGTGPAAVVGIGLNVSLREDERPIETATSLAIEGATETDRTVVLRVLLRNLEALYRAWRSTGGDPSAGIRESYVRRCLTIGSQVSVAMPDGSTLTGRAEDVDEHGRLVVDGRALSAGDITHVRPATPGS</sequence>
<dbReference type="Pfam" id="PF02237">
    <property type="entry name" value="BPL_C"/>
    <property type="match status" value="1"/>
</dbReference>
<evidence type="ECO:0000256" key="2">
    <source>
        <dbReference type="ARBA" id="ARBA00023267"/>
    </source>
</evidence>
<dbReference type="EMBL" id="VDUX01000008">
    <property type="protein sequence ID" value="TXL57321.1"/>
    <property type="molecule type" value="Genomic_DNA"/>
</dbReference>
<dbReference type="PANTHER" id="PTHR12835:SF5">
    <property type="entry name" value="BIOTIN--PROTEIN LIGASE"/>
    <property type="match status" value="1"/>
</dbReference>
<dbReference type="GO" id="GO:0005737">
    <property type="term" value="C:cytoplasm"/>
    <property type="evidence" value="ECO:0007669"/>
    <property type="project" value="TreeGrafter"/>
</dbReference>
<evidence type="ECO:0000256" key="3">
    <source>
        <dbReference type="ARBA" id="ARBA00024227"/>
    </source>
</evidence>
<dbReference type="SUPFAM" id="SSF55681">
    <property type="entry name" value="Class II aaRS and biotin synthetases"/>
    <property type="match status" value="1"/>
</dbReference>
<evidence type="ECO:0000256" key="1">
    <source>
        <dbReference type="ARBA" id="ARBA00022598"/>
    </source>
</evidence>
<dbReference type="InterPro" id="IPR004408">
    <property type="entry name" value="Biotin_CoA_COase_ligase"/>
</dbReference>
<protein>
    <recommendedName>
        <fullName evidence="3">biotin--[biotin carboxyl-carrier protein] ligase</fullName>
        <ecNumber evidence="3">6.3.4.15</ecNumber>
    </recommendedName>
</protein>